<dbReference type="NCBIfam" id="NF005822">
    <property type="entry name" value="PRK07708.1"/>
    <property type="match status" value="1"/>
</dbReference>
<sequence>MKYKLEWKYKLKGTEDILFTSDLIDGETALQAGEDIEKSGKGKEVIYYDEAGTSWSTKEMKKLLMEVEEDPHDITVFFDGGFNKDTGQAGLGAVIYFKQGKKKYRVRANELFDEMDNNNEAEYAAIYYTLNLLEEMGVHHMTCEFKGDSQVVLKQLEGEWPCYEENLNRWLDRIEEKIKKLGILPRYKSIPRNENKEADKLASQALQGKFINSKMQII</sequence>
<dbReference type="GeneID" id="67524912"/>
<dbReference type="EMBL" id="VDEM01000001">
    <property type="protein sequence ID" value="KAF0826040.1"/>
    <property type="molecule type" value="Genomic_DNA"/>
</dbReference>
<proteinExistence type="predicted"/>
<dbReference type="GO" id="GO:0003676">
    <property type="term" value="F:nucleic acid binding"/>
    <property type="evidence" value="ECO:0007669"/>
    <property type="project" value="InterPro"/>
</dbReference>
<dbReference type="GO" id="GO:0004523">
    <property type="term" value="F:RNA-DNA hybrid ribonuclease activity"/>
    <property type="evidence" value="ECO:0007669"/>
    <property type="project" value="InterPro"/>
</dbReference>
<organism evidence="2 4">
    <name type="scientific">Cytobacillus firmus</name>
    <name type="common">Bacillus firmus</name>
    <dbReference type="NCBI Taxonomy" id="1399"/>
    <lineage>
        <taxon>Bacteria</taxon>
        <taxon>Bacillati</taxon>
        <taxon>Bacillota</taxon>
        <taxon>Bacilli</taxon>
        <taxon>Bacillales</taxon>
        <taxon>Bacillaceae</taxon>
        <taxon>Cytobacillus</taxon>
    </lineage>
</organism>
<reference evidence="3" key="2">
    <citation type="submission" date="2022-10" db="EMBL/GenBank/DDBJ databases">
        <title>Mechanism of multi-heavy metal repair in Cytobacillus Firmus M7.</title>
        <authorList>
            <person name="Li X."/>
            <person name="Yu C."/>
        </authorList>
    </citation>
    <scope>NUCLEOTIDE SEQUENCE</scope>
    <source>
        <strain evidence="3">M7</strain>
    </source>
</reference>
<evidence type="ECO:0000313" key="3">
    <source>
        <dbReference type="EMBL" id="UYG94840.1"/>
    </source>
</evidence>
<dbReference type="AlphaFoldDB" id="A0A0J5ZA31"/>
<dbReference type="Proteomes" id="UP001163104">
    <property type="component" value="Chromosome"/>
</dbReference>
<dbReference type="PROSITE" id="PS50879">
    <property type="entry name" value="RNASE_H_1"/>
    <property type="match status" value="1"/>
</dbReference>
<reference evidence="2 4" key="1">
    <citation type="journal article" date="2020" name="G3 (Bethesda)">
        <title>Whole Genome Sequencing and Comparative Genomics of Two Nematicidal Bacillus Strains Reveals a Wide Range of Possible Virulence Factors.</title>
        <authorList>
            <person name="Susic N."/>
            <person name="Janezic S."/>
            <person name="Rupnik M."/>
            <person name="Geric Stare B."/>
        </authorList>
    </citation>
    <scope>NUCLEOTIDE SEQUENCE [LARGE SCALE GENOMIC DNA]</scope>
    <source>
        <strain evidence="2 4">I-1582</strain>
    </source>
</reference>
<feature type="domain" description="RNase H type-1" evidence="1">
    <location>
        <begin position="70"/>
        <end position="207"/>
    </location>
</feature>
<dbReference type="PANTHER" id="PTHR46387:SF2">
    <property type="entry name" value="RIBONUCLEASE HI"/>
    <property type="match status" value="1"/>
</dbReference>
<keyword evidence="3" id="KW-0695">RNA-directed DNA polymerase</keyword>
<name>A0A0J5ZA31_CYTFI</name>
<dbReference type="Proteomes" id="UP000465778">
    <property type="component" value="Unassembled WGS sequence"/>
</dbReference>
<dbReference type="Gene3D" id="3.30.420.10">
    <property type="entry name" value="Ribonuclease H-like superfamily/Ribonuclease H"/>
    <property type="match status" value="1"/>
</dbReference>
<dbReference type="InterPro" id="IPR002156">
    <property type="entry name" value="RNaseH_domain"/>
</dbReference>
<evidence type="ECO:0000313" key="2">
    <source>
        <dbReference type="EMBL" id="KAF0826040.1"/>
    </source>
</evidence>
<dbReference type="GO" id="GO:0003964">
    <property type="term" value="F:RNA-directed DNA polymerase activity"/>
    <property type="evidence" value="ECO:0007669"/>
    <property type="project" value="UniProtKB-KW"/>
</dbReference>
<dbReference type="InterPro" id="IPR036397">
    <property type="entry name" value="RNaseH_sf"/>
</dbReference>
<dbReference type="Pfam" id="PF13456">
    <property type="entry name" value="RVT_3"/>
    <property type="match status" value="1"/>
</dbReference>
<dbReference type="CDD" id="cd09279">
    <property type="entry name" value="RNase_HI_like"/>
    <property type="match status" value="1"/>
</dbReference>
<dbReference type="SUPFAM" id="SSF53098">
    <property type="entry name" value="Ribonuclease H-like"/>
    <property type="match status" value="1"/>
</dbReference>
<dbReference type="OrthoDB" id="2680098at2"/>
<evidence type="ECO:0000259" key="1">
    <source>
        <dbReference type="PROSITE" id="PS50879"/>
    </source>
</evidence>
<protein>
    <submittedName>
        <fullName evidence="3">Reverse transcriptase-like protein</fullName>
    </submittedName>
</protein>
<dbReference type="PANTHER" id="PTHR46387">
    <property type="entry name" value="POLYNUCLEOTIDYL TRANSFERASE, RIBONUCLEASE H-LIKE SUPERFAMILY PROTEIN"/>
    <property type="match status" value="1"/>
</dbReference>
<keyword evidence="3" id="KW-0548">Nucleotidyltransferase</keyword>
<gene>
    <name evidence="2" type="ORF">KIS1582_0179</name>
    <name evidence="3" type="ORF">OD459_22055</name>
</gene>
<dbReference type="RefSeq" id="WP_048007862.1">
    <property type="nucleotide sequence ID" value="NZ_CANMEA010000003.1"/>
</dbReference>
<evidence type="ECO:0000313" key="4">
    <source>
        <dbReference type="Proteomes" id="UP000465778"/>
    </source>
</evidence>
<dbReference type="InterPro" id="IPR012337">
    <property type="entry name" value="RNaseH-like_sf"/>
</dbReference>
<dbReference type="EMBL" id="CP107027">
    <property type="protein sequence ID" value="UYG94840.1"/>
    <property type="molecule type" value="Genomic_DNA"/>
</dbReference>
<keyword evidence="3" id="KW-0808">Transferase</keyword>
<accession>A0A0J5ZA31</accession>